<feature type="compositionally biased region" description="Low complexity" evidence="4">
    <location>
        <begin position="323"/>
        <end position="343"/>
    </location>
</feature>
<dbReference type="InterPro" id="IPR007110">
    <property type="entry name" value="Ig-like_dom"/>
</dbReference>
<protein>
    <recommendedName>
        <fullName evidence="5">Ig-like domain-containing protein</fullName>
    </recommendedName>
</protein>
<feature type="compositionally biased region" description="Low complexity" evidence="4">
    <location>
        <begin position="154"/>
        <end position="167"/>
    </location>
</feature>
<dbReference type="InterPro" id="IPR013783">
    <property type="entry name" value="Ig-like_fold"/>
</dbReference>
<dbReference type="PANTHER" id="PTHR45080:SF8">
    <property type="entry name" value="IG-LIKE DOMAIN-CONTAINING PROTEIN"/>
    <property type="match status" value="1"/>
</dbReference>
<evidence type="ECO:0000256" key="2">
    <source>
        <dbReference type="ARBA" id="ARBA00023157"/>
    </source>
</evidence>
<feature type="compositionally biased region" description="Low complexity" evidence="4">
    <location>
        <begin position="638"/>
        <end position="660"/>
    </location>
</feature>
<keyword evidence="7" id="KW-1185">Reference proteome</keyword>
<dbReference type="PANTHER" id="PTHR45080">
    <property type="entry name" value="CONTACTIN 5"/>
    <property type="match status" value="1"/>
</dbReference>
<feature type="region of interest" description="Disordered" evidence="4">
    <location>
        <begin position="152"/>
        <end position="175"/>
    </location>
</feature>
<proteinExistence type="predicted"/>
<evidence type="ECO:0000313" key="7">
    <source>
        <dbReference type="Proteomes" id="UP000825002"/>
    </source>
</evidence>
<dbReference type="SUPFAM" id="SSF48726">
    <property type="entry name" value="Immunoglobulin"/>
    <property type="match status" value="1"/>
</dbReference>
<feature type="region of interest" description="Disordered" evidence="4">
    <location>
        <begin position="485"/>
        <end position="551"/>
    </location>
</feature>
<dbReference type="InterPro" id="IPR036179">
    <property type="entry name" value="Ig-like_dom_sf"/>
</dbReference>
<accession>A0ABQ7S726</accession>
<sequence length="660" mass="70708">EHLTGKWAAFASGELQVTHTEWADYQRTYGCRVINTITGQLTSSSGTAQLIMTTDTEGATANTPHAQQRIVHTQSQVIATDFQVAPTLFNMNKQQQQQVGVKQQVPTVLLPCALLRASSAHMPRWYYASTSGGTPTALETSVNLMHVNAATHQTTNSGGTNSSSSTTHHFNDINFSTTPGSGANYSGSAGSPKSRYLIGAGFLALEWPRHTHSGRYTCEPAPNIRCDIYLIVRRPLRLRATLRVTPTYDLAGVGAHEYALEADSSDGDSSSSPFGDARNERDLVLPSSQARGPTQQSFVSSIYERLFGVSSLLPAVSSLDSTSTSSALSQHTTTTTTTRQQQQIKARGDALVTRVHVARVGQRVEVNCTGSGHPIDSVKWLRNGQQVDAVSMPELEVVTPPSIMTAAVDAGVFSSSSSSAANNNDNAQASNSYATLSTLVVRRVQADDIGLTMFECYAYNALGESARAAIALYVLDQTQRVVSSFDNQRPSTDEGSATYEMLPPNGVSSDDNTPPIDGPAQSTKSGGMNTNQIDQVDQAPPMSDNDISWADASIGSSVGGAATAHEEHERRLAAARRAFQRARPLSTTHAMLGKSLELECPVSSSTVHRHRQQQQQPMIGLNSPAIGSIAIRWRQYQSSAPDAPTSSSSSARSTTSINTW</sequence>
<gene>
    <name evidence="6" type="ORF">GZH46_02270</name>
</gene>
<dbReference type="Proteomes" id="UP000825002">
    <property type="component" value="Unassembled WGS sequence"/>
</dbReference>
<feature type="region of interest" description="Disordered" evidence="4">
    <location>
        <begin position="323"/>
        <end position="348"/>
    </location>
</feature>
<feature type="non-terminal residue" evidence="6">
    <location>
        <position position="1"/>
    </location>
</feature>
<dbReference type="Gene3D" id="2.60.40.10">
    <property type="entry name" value="Immunoglobulins"/>
    <property type="match status" value="1"/>
</dbReference>
<evidence type="ECO:0000259" key="5">
    <source>
        <dbReference type="PROSITE" id="PS50835"/>
    </source>
</evidence>
<evidence type="ECO:0000256" key="3">
    <source>
        <dbReference type="ARBA" id="ARBA00023319"/>
    </source>
</evidence>
<feature type="non-terminal residue" evidence="6">
    <location>
        <position position="660"/>
    </location>
</feature>
<evidence type="ECO:0000256" key="4">
    <source>
        <dbReference type="SAM" id="MobiDB-lite"/>
    </source>
</evidence>
<keyword evidence="1" id="KW-0732">Signal</keyword>
<keyword evidence="3" id="KW-0393">Immunoglobulin domain</keyword>
<reference evidence="6 7" key="1">
    <citation type="submission" date="2020-10" db="EMBL/GenBank/DDBJ databases">
        <authorList>
            <person name="Klimov P.B."/>
            <person name="Dyachkov S.M."/>
            <person name="Chetverikov P.E."/>
        </authorList>
    </citation>
    <scope>NUCLEOTIDE SEQUENCE [LARGE SCALE GENOMIC DNA]</scope>
    <source>
        <strain evidence="6">BMOC 18-1129-001#AD2665</strain>
        <tissue evidence="6">Entire mites</tissue>
    </source>
</reference>
<name>A0ABQ7S726_9ACAR</name>
<organism evidence="6 7">
    <name type="scientific">Fragariocoptes setiger</name>
    <dbReference type="NCBI Taxonomy" id="1670756"/>
    <lineage>
        <taxon>Eukaryota</taxon>
        <taxon>Metazoa</taxon>
        <taxon>Ecdysozoa</taxon>
        <taxon>Arthropoda</taxon>
        <taxon>Chelicerata</taxon>
        <taxon>Arachnida</taxon>
        <taxon>Acari</taxon>
        <taxon>Acariformes</taxon>
        <taxon>Trombidiformes</taxon>
        <taxon>Prostigmata</taxon>
        <taxon>Eupodina</taxon>
        <taxon>Eriophyoidea</taxon>
        <taxon>Phytoptidae</taxon>
        <taxon>Fragariocoptes</taxon>
    </lineage>
</organism>
<dbReference type="EMBL" id="JAIFTH010000596">
    <property type="protein sequence ID" value="KAG9509222.1"/>
    <property type="molecule type" value="Genomic_DNA"/>
</dbReference>
<evidence type="ECO:0000313" key="6">
    <source>
        <dbReference type="EMBL" id="KAG9509222.1"/>
    </source>
</evidence>
<dbReference type="PROSITE" id="PS50835">
    <property type="entry name" value="IG_LIKE"/>
    <property type="match status" value="1"/>
</dbReference>
<comment type="caution">
    <text evidence="6">The sequence shown here is derived from an EMBL/GenBank/DDBJ whole genome shotgun (WGS) entry which is preliminary data.</text>
</comment>
<dbReference type="InterPro" id="IPR050958">
    <property type="entry name" value="Cell_Adh-Cytoskel_Orgn"/>
</dbReference>
<feature type="compositionally biased region" description="Polar residues" evidence="4">
    <location>
        <begin position="485"/>
        <end position="495"/>
    </location>
</feature>
<keyword evidence="2" id="KW-1015">Disulfide bond</keyword>
<evidence type="ECO:0000256" key="1">
    <source>
        <dbReference type="ARBA" id="ARBA00022729"/>
    </source>
</evidence>
<feature type="compositionally biased region" description="Polar residues" evidence="4">
    <location>
        <begin position="520"/>
        <end position="535"/>
    </location>
</feature>
<feature type="region of interest" description="Disordered" evidence="4">
    <location>
        <begin position="637"/>
        <end position="660"/>
    </location>
</feature>
<feature type="domain" description="Ig-like" evidence="5">
    <location>
        <begin position="361"/>
        <end position="471"/>
    </location>
</feature>